<organism evidence="1 2">
    <name type="scientific">Dovyalis caffra</name>
    <dbReference type="NCBI Taxonomy" id="77055"/>
    <lineage>
        <taxon>Eukaryota</taxon>
        <taxon>Viridiplantae</taxon>
        <taxon>Streptophyta</taxon>
        <taxon>Embryophyta</taxon>
        <taxon>Tracheophyta</taxon>
        <taxon>Spermatophyta</taxon>
        <taxon>Magnoliopsida</taxon>
        <taxon>eudicotyledons</taxon>
        <taxon>Gunneridae</taxon>
        <taxon>Pentapetalae</taxon>
        <taxon>rosids</taxon>
        <taxon>fabids</taxon>
        <taxon>Malpighiales</taxon>
        <taxon>Salicaceae</taxon>
        <taxon>Flacourtieae</taxon>
        <taxon>Dovyalis</taxon>
    </lineage>
</organism>
<reference evidence="1 2" key="1">
    <citation type="submission" date="2024-01" db="EMBL/GenBank/DDBJ databases">
        <authorList>
            <person name="Waweru B."/>
        </authorList>
    </citation>
    <scope>NUCLEOTIDE SEQUENCE [LARGE SCALE GENOMIC DNA]</scope>
</reference>
<evidence type="ECO:0000313" key="2">
    <source>
        <dbReference type="Proteomes" id="UP001314170"/>
    </source>
</evidence>
<dbReference type="Proteomes" id="UP001314170">
    <property type="component" value="Unassembled WGS sequence"/>
</dbReference>
<sequence>MGEEFVAWERAACGSYLWHKKEAVMRATYGLKEELEHTKELKVWVGMAYQRKGSVIERFRGGYDGFCQGKKERKGAAMEELYG</sequence>
<dbReference type="EMBL" id="CAWUPB010000913">
    <property type="protein sequence ID" value="CAK7331797.1"/>
    <property type="molecule type" value="Genomic_DNA"/>
</dbReference>
<keyword evidence="2" id="KW-1185">Reference proteome</keyword>
<dbReference type="AlphaFoldDB" id="A0AAV1RCI7"/>
<proteinExistence type="predicted"/>
<name>A0AAV1RCI7_9ROSI</name>
<comment type="caution">
    <text evidence="1">The sequence shown here is derived from an EMBL/GenBank/DDBJ whole genome shotgun (WGS) entry which is preliminary data.</text>
</comment>
<evidence type="ECO:0000313" key="1">
    <source>
        <dbReference type="EMBL" id="CAK7331797.1"/>
    </source>
</evidence>
<accession>A0AAV1RCI7</accession>
<gene>
    <name evidence="1" type="ORF">DCAF_LOCUS8654</name>
</gene>
<protein>
    <submittedName>
        <fullName evidence="1">Uncharacterized protein</fullName>
    </submittedName>
</protein>